<sequence>NSFRRFTPESLAAIEERIAKKKRQQAKVNRENKDQGVEDKLTPQLDLKTCKKLPSLYGDIPVELIGEPLEDFDPYYSDHKTFMVINKRRTIFRFSATPALCIVGPFNPHVYLNLLFTLFVGFITCTVVLNFASMAITKLQETLDWAEYLFASIYTGEILIKILARGFVWNEFTFLRDPWNCLDLVVIVITYITMFKSTGKVSALRTFRVLRTLKAISVIPGLKVIVNSLIESVRKLTDVLILTVFCLSVFALIGLQLFMGNLTSKCVLNNATYNDTLCMDAKIYVPNDEDICYRMNKSSEILLCGFSSDPDKECPENYSCKKIGKNPDFGYTSFDHFGWAFLSLFRLMTQDYWERLYRQTIRTSGKSYVLFFLGVIFLCSFYLFNLILAVVTMAYEEQNRATLAETEAKEKLLQDAQKILEAEQMLAAGEGNKALHARSEMSVDDLKSSQEKEIKKEKSALRKSLILGDCDKEEHLFHSQPNHCHKKLVILTIMLPIDQHPCRIWKLEEGIFRLHVRKKFFSMRVMRQCHRLPREAVDAPSLEVFKASSSLSAGSSDYFFPDTRIFILSGFLYLSVSPILCSPCFTIVFLVFRKYVLESINDPFRRQRLMSAATVITDNLQEQESKLKCPSLWKRVAQKYLIWNCCPLWRVVKEKVKLVILDPFVDLSIMVCIIVNTLFMALEYPDMPCNYQRMIFVSDKVFTLIFAAEMILKIIALDPYHYFQQKWNIFDSIVVMIGLISFKENLSYFRLLRILKLAKSWPALNTLMKIILNSVGALGNLTLVLIITVFIFAVVGKQVLGNYYESNYHKINTNENLRWHMKDFCHSFLIIFRILCGEWIETMWECMEVAGKGLCLPIFLLVLVIGNLVVLNLFIALLLSSFSTDSSMGQEEPGQMTKCQIAIAQIHKGLQSVKDRILDHCGKIMKQSLKTTAKKKTLVKISAKNLDENNYSMTDVRKYIDNNCFDIGYYNTEENSSVTRKYEEFLTSRSTCVPIAVAEIYTDEGDDEHSVCTEIEYRKQIILGRGGVISFIYFKCGNFIKEKQINYLLCPSPVQKCDAGSYSEASTVDPVIFVEMFSQPKKSHLPKDCFAESCVGCFPCCVVDITKFPGRTWWKFRKTCYRIVKHSWFENFVIFMIILSSAALAFEDIHLQERKNVKMLLEYADKIFTYIFFMEMLLKWVAYGLHSYFTNAWCWLDFIIVYSVSKDTSPCSSGSALKSFRTLRALRPLRALSRFEGIKVVVNALLGAIPSIFNVLLVCVVFWLLFNIAGVKLLGKKFSKCILEKGNISIIENKYNCTSYNGTWTNNDVNFDNVGMGYLALLQVATFKGWMDIMYAAVDSREIDEQPKFEAFLAMYMYFVIFIIFGSFFMLNLFIGVVISNFNQQRKKISGKDLFLTEEQKKYYNALKKLGSKKPQKPIPRPMNMFQGLLFDIVSHKAFDITIVTFICLNMVIMMAENSQNGIKDVLNKINFVFVAIFTGECVIKILALRHYFFTSGWNIFDLAVVVLSLVSIGLSEGFRTLFSPTLLRIFRLARIGRILRLVRKARGIRTLLFALLMSLPALFNIGLLLFLVMFIYAIVGMTNFACLGWEGGIDNLFNFQTFDSSILCLFQITTSAGWDGLLVPLLKRSDSCAPNLNLTSEQKKNCSNKEVGILFFVSYVIISFLIVVNMYIAVILENFSVATEESTDPLCEDDFDMFYETWGKFDPQATQFIEYSALSDFADALAEPLRVPKPNKIQLISMDLPIVSGDKIHCLDILLAFTKRVLGESGDMDSLELHMEEKFMAANPSKVSYKPITTTLKRKQEEVSALIIQRAFRRYLMQRSFKKRTFLHRHKHCNSAVFEEETHEEESLIASILNENNCRKLDKSWTTSSISLPLFYDGVAETDSDNV</sequence>
<proteinExistence type="inferred from homology"/>
<comment type="caution">
    <text evidence="21">Lacks conserved residue(s) required for the propagation of feature annotation.</text>
</comment>
<feature type="transmembrane region" description="Helical" evidence="21">
    <location>
        <begin position="114"/>
        <end position="136"/>
    </location>
</feature>
<dbReference type="InterPro" id="IPR044564">
    <property type="entry name" value="Na_chnl_inactivation_gate"/>
</dbReference>
<dbReference type="Proteomes" id="UP000054116">
    <property type="component" value="Unassembled WGS sequence"/>
</dbReference>
<feature type="transmembrane region" description="Helical" evidence="21">
    <location>
        <begin position="1128"/>
        <end position="1147"/>
    </location>
</feature>
<comment type="subcellular location">
    <subcellularLocation>
        <location evidence="1 21">Cell membrane</location>
        <topology evidence="1 21">Multi-pass membrane protein</topology>
    </subcellularLocation>
</comment>
<evidence type="ECO:0000256" key="17">
    <source>
        <dbReference type="ARBA" id="ARBA00023201"/>
    </source>
</evidence>
<feature type="transmembrane region" description="Helical" evidence="21">
    <location>
        <begin position="1167"/>
        <end position="1185"/>
    </location>
</feature>
<keyword evidence="3 21" id="KW-0813">Transport</keyword>
<reference evidence="25 26" key="1">
    <citation type="submission" date="2014-04" db="EMBL/GenBank/DDBJ databases">
        <title>Genome evolution of avian class.</title>
        <authorList>
            <person name="Zhang G."/>
            <person name="Li C."/>
        </authorList>
    </citation>
    <scope>NUCLEOTIDE SEQUENCE [LARGE SCALE GENOMIC DNA]</scope>
    <source>
        <strain evidence="25">BGI_N322</strain>
    </source>
</reference>
<feature type="transmembrane region" description="Helical" evidence="21">
    <location>
        <begin position="1552"/>
        <end position="1580"/>
    </location>
</feature>
<keyword evidence="17 21" id="KW-0739">Sodium transport</keyword>
<protein>
    <recommendedName>
        <fullName evidence="21">Sodium channel protein</fullName>
    </recommendedName>
</protein>
<comment type="function">
    <text evidence="19">Tetrodotoxin-resistant channel that mediates the voltage-dependent sodium ion permeability of excitable membranes. Assuming opened or closed conformations in response to the voltage difference across the membrane, the protein forms a sodium-selective channel through which sodium ions may pass in accordance with their electrochemical gradient. Plays a role in neuropathic pain mechanisms.</text>
</comment>
<dbReference type="SUPFAM" id="SSF81324">
    <property type="entry name" value="Voltage-gated potassium channels"/>
    <property type="match status" value="4"/>
</dbReference>
<dbReference type="FunFam" id="1.20.120.350:FF:000065">
    <property type="entry name" value="Sodium channel protein"/>
    <property type="match status" value="1"/>
</dbReference>
<keyword evidence="13 21" id="KW-0406">Ion transport</keyword>
<dbReference type="InterPro" id="IPR010526">
    <property type="entry name" value="Na_trans_assoc_dom"/>
</dbReference>
<keyword evidence="18 21" id="KW-0407">Ion channel</keyword>
<feature type="transmembrane region" description="Helical" evidence="21">
    <location>
        <begin position="1240"/>
        <end position="1266"/>
    </location>
</feature>
<evidence type="ECO:0000256" key="7">
    <source>
        <dbReference type="ARBA" id="ARBA00022692"/>
    </source>
</evidence>
<dbReference type="GO" id="GO:0001518">
    <property type="term" value="C:voltage-gated sodium channel complex"/>
    <property type="evidence" value="ECO:0007669"/>
    <property type="project" value="UniProtKB-UniRule"/>
</dbReference>
<dbReference type="PROSITE" id="PS50096">
    <property type="entry name" value="IQ"/>
    <property type="match status" value="1"/>
</dbReference>
<dbReference type="FunFam" id="1.10.287.70:FF:000049">
    <property type="entry name" value="Voltage-dependent sodium channel 2"/>
    <property type="match status" value="1"/>
</dbReference>
<dbReference type="PRINTS" id="PR00170">
    <property type="entry name" value="NACHANNEL"/>
</dbReference>
<evidence type="ECO:0000256" key="13">
    <source>
        <dbReference type="ARBA" id="ARBA00023065"/>
    </source>
</evidence>
<dbReference type="InterPro" id="IPR058542">
    <property type="entry name" value="IQ_SCN5A_C"/>
</dbReference>
<keyword evidence="4 21" id="KW-0894">Sodium channel</keyword>
<evidence type="ECO:0000256" key="19">
    <source>
        <dbReference type="ARBA" id="ARBA00025291"/>
    </source>
</evidence>
<evidence type="ECO:0000256" key="18">
    <source>
        <dbReference type="ARBA" id="ARBA00023303"/>
    </source>
</evidence>
<keyword evidence="15" id="KW-1015">Disulfide bond</keyword>
<dbReference type="Gene3D" id="1.20.5.1190">
    <property type="entry name" value="iswi atpase"/>
    <property type="match status" value="1"/>
</dbReference>
<accession>A0A091MN21</accession>
<keyword evidence="6" id="KW-0597">Phosphoprotein</keyword>
<dbReference type="InterPro" id="IPR005821">
    <property type="entry name" value="Ion_trans_dom"/>
</dbReference>
<dbReference type="Pfam" id="PF24609">
    <property type="entry name" value="IQ_SCN5A_C"/>
    <property type="match status" value="1"/>
</dbReference>
<dbReference type="FunFam" id="1.20.120.350:FF:000003">
    <property type="entry name" value="Voltage-dependent sodium channel"/>
    <property type="match status" value="1"/>
</dbReference>
<feature type="transmembrane region" description="Helical" evidence="21">
    <location>
        <begin position="1356"/>
        <end position="1379"/>
    </location>
</feature>
<feature type="domain" description="Sodium ion transport-associated" evidence="23">
    <location>
        <begin position="894"/>
        <end position="1122"/>
    </location>
</feature>
<dbReference type="SMART" id="SM00015">
    <property type="entry name" value="IQ"/>
    <property type="match status" value="1"/>
</dbReference>
<feature type="domain" description="Ion transport" evidence="22">
    <location>
        <begin position="111"/>
        <end position="401"/>
    </location>
</feature>
<dbReference type="PANTHER" id="PTHR10037:SF208">
    <property type="entry name" value="SODIUM CHANNEL PROTEIN TYPE 10 SUBUNIT ALPHA"/>
    <property type="match status" value="1"/>
</dbReference>
<evidence type="ECO:0000256" key="10">
    <source>
        <dbReference type="ARBA" id="ARBA00022882"/>
    </source>
</evidence>
<gene>
    <name evidence="25" type="ORF">N322_12110</name>
</gene>
<organism evidence="25 26">
    <name type="scientific">Cariama cristata</name>
    <name type="common">Red-legged seriema</name>
    <dbReference type="NCBI Taxonomy" id="54380"/>
    <lineage>
        <taxon>Eukaryota</taxon>
        <taxon>Metazoa</taxon>
        <taxon>Chordata</taxon>
        <taxon>Craniata</taxon>
        <taxon>Vertebrata</taxon>
        <taxon>Euteleostomi</taxon>
        <taxon>Archelosauria</taxon>
        <taxon>Archosauria</taxon>
        <taxon>Dinosauria</taxon>
        <taxon>Saurischia</taxon>
        <taxon>Theropoda</taxon>
        <taxon>Coelurosauria</taxon>
        <taxon>Aves</taxon>
        <taxon>Neognathae</taxon>
        <taxon>Neoaves</taxon>
        <taxon>Telluraves</taxon>
        <taxon>Australaves</taxon>
        <taxon>Cariamiformes</taxon>
        <taxon>Cariamidae</taxon>
        <taxon>Cariama</taxon>
    </lineage>
</organism>
<evidence type="ECO:0000256" key="20">
    <source>
        <dbReference type="ARBA" id="ARBA00047025"/>
    </source>
</evidence>
<evidence type="ECO:0000256" key="8">
    <source>
        <dbReference type="ARBA" id="ARBA00022737"/>
    </source>
</evidence>
<feature type="transmembrane region" description="Helical" evidence="21">
    <location>
        <begin position="694"/>
        <end position="717"/>
    </location>
</feature>
<feature type="transmembrane region" description="Helical" evidence="21">
    <location>
        <begin position="1500"/>
        <end position="1516"/>
    </location>
</feature>
<dbReference type="GO" id="GO:0019228">
    <property type="term" value="P:neuronal action potential"/>
    <property type="evidence" value="ECO:0007669"/>
    <property type="project" value="TreeGrafter"/>
</dbReference>
<keyword evidence="7 21" id="KW-0812">Transmembrane</keyword>
<dbReference type="FunFam" id="1.10.287.70:FF:000156">
    <property type="entry name" value="Voltage-gated sodium channel Nav2.1"/>
    <property type="match status" value="1"/>
</dbReference>
<keyword evidence="12 21" id="KW-0915">Sodium</keyword>
<keyword evidence="16" id="KW-0325">Glycoprotein</keyword>
<keyword evidence="9" id="KW-0832">Ubl conjugation</keyword>
<feature type="transmembrane region" description="Helical" evidence="21">
    <location>
        <begin position="1654"/>
        <end position="1677"/>
    </location>
</feature>
<keyword evidence="26" id="KW-1185">Reference proteome</keyword>
<evidence type="ECO:0000256" key="4">
    <source>
        <dbReference type="ARBA" id="ARBA00022461"/>
    </source>
</evidence>
<evidence type="ECO:0000256" key="21">
    <source>
        <dbReference type="RuleBase" id="RU361132"/>
    </source>
</evidence>
<dbReference type="EMBL" id="KK510585">
    <property type="protein sequence ID" value="KFP62940.1"/>
    <property type="molecule type" value="Genomic_DNA"/>
</dbReference>
<feature type="transmembrane region" description="Helical" evidence="21">
    <location>
        <begin position="565"/>
        <end position="592"/>
    </location>
</feature>
<evidence type="ECO:0000256" key="5">
    <source>
        <dbReference type="ARBA" id="ARBA00022475"/>
    </source>
</evidence>
<comment type="similarity">
    <text evidence="2">Belongs to the sodium channel (TC 1.A.1.10) family. Nav1.8/SCN10A subfamily.</text>
</comment>
<keyword evidence="11 21" id="KW-1133">Transmembrane helix</keyword>
<feature type="transmembrane region" description="Helical" evidence="21">
    <location>
        <begin position="664"/>
        <end position="682"/>
    </location>
</feature>
<keyword evidence="5" id="KW-1003">Cell membrane</keyword>
<feature type="transmembrane region" description="Helical" evidence="21">
    <location>
        <begin position="1468"/>
        <end position="1488"/>
    </location>
</feature>
<dbReference type="PANTHER" id="PTHR10037">
    <property type="entry name" value="VOLTAGE-GATED CATION CHANNEL CALCIUM AND SODIUM"/>
    <property type="match status" value="1"/>
</dbReference>
<comment type="subunit">
    <text evidence="20">The channel consists of an ion conducting pore forming alpha-subunit regulated by one or more associated auxiliary subunits SCN1B, SCN2B and SCN3B; electrophysiological properties may vary depending on the type of the associated beta subunits. Found in a number of complexes with PRX, DYNLT1 and PDZD2. Interacts with proteins such as FSTL1, PRX, DYNLT1, PDZD2, S100A10 and many others. Interacts with NEDD4 and NEDD4L.</text>
</comment>
<evidence type="ECO:0000313" key="26">
    <source>
        <dbReference type="Proteomes" id="UP000054116"/>
    </source>
</evidence>
<feature type="transmembrane region" description="Helical" evidence="21">
    <location>
        <begin position="858"/>
        <end position="879"/>
    </location>
</feature>
<feature type="transmembrane region" description="Helical" evidence="21">
    <location>
        <begin position="368"/>
        <end position="391"/>
    </location>
</feature>
<dbReference type="InterPro" id="IPR000048">
    <property type="entry name" value="IQ_motif_EF-hand-BS"/>
</dbReference>
<evidence type="ECO:0000256" key="12">
    <source>
        <dbReference type="ARBA" id="ARBA00023053"/>
    </source>
</evidence>
<dbReference type="FunFam" id="1.10.287.70:FF:000001">
    <property type="entry name" value="Sodium channel protein"/>
    <property type="match status" value="1"/>
</dbReference>
<feature type="domain" description="SCN5A-like C-terminal IQ motif" evidence="24">
    <location>
        <begin position="1799"/>
        <end position="1831"/>
    </location>
</feature>
<dbReference type="CDD" id="cd13433">
    <property type="entry name" value="Na_channel_gate"/>
    <property type="match status" value="1"/>
</dbReference>
<evidence type="ECO:0000313" key="25">
    <source>
        <dbReference type="EMBL" id="KFP62940.1"/>
    </source>
</evidence>
<feature type="domain" description="Ion transport" evidence="22">
    <location>
        <begin position="1436"/>
        <end position="1687"/>
    </location>
</feature>
<dbReference type="GO" id="GO:0005248">
    <property type="term" value="F:voltage-gated sodium channel activity"/>
    <property type="evidence" value="ECO:0007669"/>
    <property type="project" value="InterPro"/>
</dbReference>
<evidence type="ECO:0000256" key="15">
    <source>
        <dbReference type="ARBA" id="ARBA00023157"/>
    </source>
</evidence>
<feature type="domain" description="Ion transport" evidence="22">
    <location>
        <begin position="663"/>
        <end position="886"/>
    </location>
</feature>
<evidence type="ECO:0000259" key="22">
    <source>
        <dbReference type="Pfam" id="PF00520"/>
    </source>
</evidence>
<feature type="non-terminal residue" evidence="25">
    <location>
        <position position="1892"/>
    </location>
</feature>
<comment type="function">
    <text evidence="21">Mediates the voltage-dependent sodium ion permeability of excitable membranes. Assuming opened or closed conformations in response to the voltage difference across the membrane, the protein forms a sodium-selective channel through which Na(+) ions may pass in accordance with their electrochemical gradient.</text>
</comment>
<feature type="transmembrane region" description="Helical" evidence="21">
    <location>
        <begin position="174"/>
        <end position="194"/>
    </location>
</feature>
<dbReference type="FunFam" id="1.10.238.10:FF:000002">
    <property type="entry name" value="Sodium channel protein"/>
    <property type="match status" value="1"/>
</dbReference>
<evidence type="ECO:0000256" key="16">
    <source>
        <dbReference type="ARBA" id="ARBA00023180"/>
    </source>
</evidence>
<dbReference type="Gene3D" id="1.20.120.350">
    <property type="entry name" value="Voltage-gated potassium channels. Chain C"/>
    <property type="match status" value="4"/>
</dbReference>
<feature type="transmembrane region" description="Helical" evidence="21">
    <location>
        <begin position="148"/>
        <end position="168"/>
    </location>
</feature>
<evidence type="ECO:0000256" key="14">
    <source>
        <dbReference type="ARBA" id="ARBA00023136"/>
    </source>
</evidence>
<feature type="transmembrane region" description="Helical" evidence="21">
    <location>
        <begin position="90"/>
        <end position="108"/>
    </location>
</feature>
<keyword evidence="10 21" id="KW-0851">Voltage-gated channel</keyword>
<feature type="transmembrane region" description="Helical" evidence="21">
    <location>
        <begin position="1438"/>
        <end position="1456"/>
    </location>
</feature>
<evidence type="ECO:0000256" key="9">
    <source>
        <dbReference type="ARBA" id="ARBA00022843"/>
    </source>
</evidence>
<evidence type="ECO:0000256" key="3">
    <source>
        <dbReference type="ARBA" id="ARBA00022448"/>
    </source>
</evidence>
<dbReference type="Pfam" id="PF06512">
    <property type="entry name" value="Na_trans_assoc"/>
    <property type="match status" value="1"/>
</dbReference>
<dbReference type="InterPro" id="IPR027359">
    <property type="entry name" value="Volt_channel_dom_sf"/>
</dbReference>
<keyword evidence="14 21" id="KW-0472">Membrane</keyword>
<keyword evidence="8" id="KW-0677">Repeat</keyword>
<dbReference type="Gene3D" id="1.10.238.10">
    <property type="entry name" value="EF-hand"/>
    <property type="match status" value="1"/>
</dbReference>
<evidence type="ECO:0000259" key="24">
    <source>
        <dbReference type="Pfam" id="PF24609"/>
    </source>
</evidence>
<dbReference type="InterPro" id="IPR043203">
    <property type="entry name" value="VGCC_Ca_Na"/>
</dbReference>
<name>A0A091MN21_CARIC</name>
<evidence type="ECO:0000256" key="6">
    <source>
        <dbReference type="ARBA" id="ARBA00022553"/>
    </source>
</evidence>
<feature type="transmembrane region" description="Helical" evidence="21">
    <location>
        <begin position="239"/>
        <end position="259"/>
    </location>
</feature>
<evidence type="ECO:0000256" key="1">
    <source>
        <dbReference type="ARBA" id="ARBA00004651"/>
    </source>
</evidence>
<feature type="domain" description="Ion transport" evidence="22">
    <location>
        <begin position="1126"/>
        <end position="1388"/>
    </location>
</feature>
<dbReference type="Gene3D" id="1.10.287.70">
    <property type="match status" value="4"/>
</dbReference>
<dbReference type="InterPro" id="IPR001696">
    <property type="entry name" value="Na_channel_asu"/>
</dbReference>
<evidence type="ECO:0000256" key="2">
    <source>
        <dbReference type="ARBA" id="ARBA00006764"/>
    </source>
</evidence>
<evidence type="ECO:0000259" key="23">
    <source>
        <dbReference type="Pfam" id="PF06512"/>
    </source>
</evidence>
<dbReference type="Pfam" id="PF00520">
    <property type="entry name" value="Ion_trans"/>
    <property type="match status" value="4"/>
</dbReference>
<evidence type="ECO:0000256" key="11">
    <source>
        <dbReference type="ARBA" id="ARBA00022989"/>
    </source>
</evidence>
<feature type="non-terminal residue" evidence="25">
    <location>
        <position position="1"/>
    </location>
</feature>
<feature type="transmembrane region" description="Helical" evidence="21">
    <location>
        <begin position="729"/>
        <end position="749"/>
    </location>
</feature>
<feature type="transmembrane region" description="Helical" evidence="21">
    <location>
        <begin position="770"/>
        <end position="795"/>
    </location>
</feature>
<dbReference type="GO" id="GO:0086010">
    <property type="term" value="P:membrane depolarization during action potential"/>
    <property type="evidence" value="ECO:0007669"/>
    <property type="project" value="TreeGrafter"/>
</dbReference>